<accession>A0A0C2G226</accession>
<keyword evidence="3" id="KW-1185">Reference proteome</keyword>
<feature type="compositionally biased region" description="Polar residues" evidence="1">
    <location>
        <begin position="63"/>
        <end position="82"/>
    </location>
</feature>
<dbReference type="Proteomes" id="UP000054047">
    <property type="component" value="Unassembled WGS sequence"/>
</dbReference>
<evidence type="ECO:0000313" key="2">
    <source>
        <dbReference type="EMBL" id="KIH52944.1"/>
    </source>
</evidence>
<evidence type="ECO:0000256" key="1">
    <source>
        <dbReference type="SAM" id="MobiDB-lite"/>
    </source>
</evidence>
<dbReference type="AlphaFoldDB" id="A0A0C2G226"/>
<sequence length="92" mass="10570">MLLSNSFRDRQQRFYSHEFRIVRYRWLHEDGGVRTRLRRRPVGLRRPVVDVHAAGDAGAKPSAPTSQLRRRSTTLATHQSNAECGLLPGDPY</sequence>
<proteinExistence type="predicted"/>
<evidence type="ECO:0000313" key="3">
    <source>
        <dbReference type="Proteomes" id="UP000054047"/>
    </source>
</evidence>
<dbReference type="EMBL" id="KN742411">
    <property type="protein sequence ID" value="KIH52944.1"/>
    <property type="molecule type" value="Genomic_DNA"/>
</dbReference>
<gene>
    <name evidence="2" type="ORF">ANCDUO_16941</name>
</gene>
<protein>
    <submittedName>
        <fullName evidence="2">Uncharacterized protein</fullName>
    </submittedName>
</protein>
<name>A0A0C2G226_9BILA</name>
<feature type="region of interest" description="Disordered" evidence="1">
    <location>
        <begin position="53"/>
        <end position="92"/>
    </location>
</feature>
<reference evidence="2 3" key="1">
    <citation type="submission" date="2013-12" db="EMBL/GenBank/DDBJ databases">
        <title>Draft genome of the parsitic nematode Ancylostoma duodenale.</title>
        <authorList>
            <person name="Mitreva M."/>
        </authorList>
    </citation>
    <scope>NUCLEOTIDE SEQUENCE [LARGE SCALE GENOMIC DNA]</scope>
    <source>
        <strain evidence="2 3">Zhejiang</strain>
    </source>
</reference>
<organism evidence="2 3">
    <name type="scientific">Ancylostoma duodenale</name>
    <dbReference type="NCBI Taxonomy" id="51022"/>
    <lineage>
        <taxon>Eukaryota</taxon>
        <taxon>Metazoa</taxon>
        <taxon>Ecdysozoa</taxon>
        <taxon>Nematoda</taxon>
        <taxon>Chromadorea</taxon>
        <taxon>Rhabditida</taxon>
        <taxon>Rhabditina</taxon>
        <taxon>Rhabditomorpha</taxon>
        <taxon>Strongyloidea</taxon>
        <taxon>Ancylostomatidae</taxon>
        <taxon>Ancylostomatinae</taxon>
        <taxon>Ancylostoma</taxon>
    </lineage>
</organism>